<reference evidence="2" key="1">
    <citation type="submission" date="2016-12" db="EMBL/GenBank/DDBJ databases">
        <title>An insight into the sialome and mialome of the sand fly, Nyssomyia neivai.</title>
        <authorList>
            <person name="Sebastian V."/>
            <person name="Goulart T.M."/>
            <person name="Oliveira W."/>
            <person name="Calvo E."/>
            <person name="Oliveira L.F."/>
            <person name="Pinto M.C."/>
            <person name="Rosselino A.M."/>
            <person name="Ribeiro J.M."/>
        </authorList>
    </citation>
    <scope>NUCLEOTIDE SEQUENCE</scope>
</reference>
<evidence type="ECO:0000313" key="2">
    <source>
        <dbReference type="EMBL" id="JAV03738.1"/>
    </source>
</evidence>
<name>A0A1L8DBA1_9DIPT</name>
<dbReference type="PANTHER" id="PTHR13318">
    <property type="entry name" value="PARTNER OF PAIRED, ISOFORM B-RELATED"/>
    <property type="match status" value="1"/>
</dbReference>
<dbReference type="EMBL" id="GFDF01010346">
    <property type="protein sequence ID" value="JAV03738.1"/>
    <property type="molecule type" value="Transcribed_RNA"/>
</dbReference>
<dbReference type="GO" id="GO:0019005">
    <property type="term" value="C:SCF ubiquitin ligase complex"/>
    <property type="evidence" value="ECO:0007669"/>
    <property type="project" value="TreeGrafter"/>
</dbReference>
<feature type="region of interest" description="Disordered" evidence="1">
    <location>
        <begin position="308"/>
        <end position="327"/>
    </location>
</feature>
<dbReference type="Gene3D" id="3.80.10.10">
    <property type="entry name" value="Ribonuclease Inhibitor"/>
    <property type="match status" value="1"/>
</dbReference>
<dbReference type="InterPro" id="IPR032675">
    <property type="entry name" value="LRR_dom_sf"/>
</dbReference>
<sequence>MECSSGENIVEIIPDDEEVSETTIFDIPVQDIMVDRLAKYLRWEDLVNLRNCSRGARELADCMFNGLTKIQIIHYTGCVKCPFDVILQYCRKLRKIYLSNLAWLTDDLLVELLCRNPHLEFFHISLCTNITATGMIPLATHSKKLQFLFVPHMNFGDEFLNVFNQHNNQLQRIDLAWNERLTGQCLEKFFQNQPNLKKIRLTYVKADVSMSLVTIAKVCRKLYYMDISHCMVEVDDRVILDIAENCPDLRTMFLNMSVHRETKEYLKNRGIDTGGLCCCVRNNEHRMRRRWEAEELYIHLRRRRQERLGRQGNQERGQQVEGAPQRE</sequence>
<evidence type="ECO:0008006" key="3">
    <source>
        <dbReference type="Google" id="ProtNLM"/>
    </source>
</evidence>
<evidence type="ECO:0000256" key="1">
    <source>
        <dbReference type="SAM" id="MobiDB-lite"/>
    </source>
</evidence>
<protein>
    <recommendedName>
        <fullName evidence="3">F-box domain-containing protein</fullName>
    </recommendedName>
</protein>
<organism evidence="2">
    <name type="scientific">Nyssomyia neivai</name>
    <dbReference type="NCBI Taxonomy" id="330878"/>
    <lineage>
        <taxon>Eukaryota</taxon>
        <taxon>Metazoa</taxon>
        <taxon>Ecdysozoa</taxon>
        <taxon>Arthropoda</taxon>
        <taxon>Hexapoda</taxon>
        <taxon>Insecta</taxon>
        <taxon>Pterygota</taxon>
        <taxon>Neoptera</taxon>
        <taxon>Endopterygota</taxon>
        <taxon>Diptera</taxon>
        <taxon>Nematocera</taxon>
        <taxon>Psychodoidea</taxon>
        <taxon>Psychodidae</taxon>
        <taxon>Nyssomyia</taxon>
    </lineage>
</organism>
<dbReference type="GO" id="GO:0031146">
    <property type="term" value="P:SCF-dependent proteasomal ubiquitin-dependent protein catabolic process"/>
    <property type="evidence" value="ECO:0007669"/>
    <property type="project" value="TreeGrafter"/>
</dbReference>
<accession>A0A1L8DBA1</accession>
<dbReference type="PANTHER" id="PTHR13318:SF190">
    <property type="entry name" value="PARTNER OF PAIRED, ISOFORM B"/>
    <property type="match status" value="1"/>
</dbReference>
<feature type="compositionally biased region" description="Low complexity" evidence="1">
    <location>
        <begin position="310"/>
        <end position="327"/>
    </location>
</feature>
<dbReference type="SUPFAM" id="SSF52047">
    <property type="entry name" value="RNI-like"/>
    <property type="match status" value="1"/>
</dbReference>
<dbReference type="AlphaFoldDB" id="A0A1L8DBA1"/>
<proteinExistence type="predicted"/>